<evidence type="ECO:0000313" key="4">
    <source>
        <dbReference type="EMBL" id="EFN57215.1"/>
    </source>
</evidence>
<keyword evidence="1" id="KW-0436">Ligase</keyword>
<protein>
    <recommendedName>
        <fullName evidence="6">Tubulin-tyrosine ligase</fullName>
    </recommendedName>
</protein>
<dbReference type="GO" id="GO:0015631">
    <property type="term" value="F:tubulin binding"/>
    <property type="evidence" value="ECO:0007669"/>
    <property type="project" value="TreeGrafter"/>
</dbReference>
<dbReference type="PANTHER" id="PTHR12241">
    <property type="entry name" value="TUBULIN POLYGLUTAMYLASE"/>
    <property type="match status" value="1"/>
</dbReference>
<dbReference type="STRING" id="554065.E1ZA71"/>
<dbReference type="OMA" id="HACEDSC"/>
<dbReference type="PANTHER" id="PTHR12241:SF147">
    <property type="entry name" value="TUBULIN POLYGLUTAMYLASE TTLL7"/>
    <property type="match status" value="1"/>
</dbReference>
<dbReference type="EMBL" id="GL433840">
    <property type="protein sequence ID" value="EFN57215.1"/>
    <property type="molecule type" value="Genomic_DNA"/>
</dbReference>
<reference evidence="4 5" key="1">
    <citation type="journal article" date="2010" name="Plant Cell">
        <title>The Chlorella variabilis NC64A genome reveals adaptation to photosymbiosis, coevolution with viruses, and cryptic sex.</title>
        <authorList>
            <person name="Blanc G."/>
            <person name="Duncan G."/>
            <person name="Agarkova I."/>
            <person name="Borodovsky M."/>
            <person name="Gurnon J."/>
            <person name="Kuo A."/>
            <person name="Lindquist E."/>
            <person name="Lucas S."/>
            <person name="Pangilinan J."/>
            <person name="Polle J."/>
            <person name="Salamov A."/>
            <person name="Terry A."/>
            <person name="Yamada T."/>
            <person name="Dunigan D.D."/>
            <person name="Grigoriev I.V."/>
            <person name="Claverie J.M."/>
            <person name="Van Etten J.L."/>
        </authorList>
    </citation>
    <scope>NUCLEOTIDE SEQUENCE [LARGE SCALE GENOMIC DNA]</scope>
    <source>
        <strain evidence="4 5">NC64A</strain>
    </source>
</reference>
<evidence type="ECO:0008006" key="6">
    <source>
        <dbReference type="Google" id="ProtNLM"/>
    </source>
</evidence>
<gene>
    <name evidence="4" type="ORF">CHLNCDRAFT_8655</name>
</gene>
<keyword evidence="3" id="KW-0067">ATP-binding</keyword>
<dbReference type="GeneID" id="17356471"/>
<dbReference type="InParanoid" id="E1ZA71"/>
<dbReference type="OrthoDB" id="514935at2759"/>
<feature type="non-terminal residue" evidence="4">
    <location>
        <position position="1"/>
    </location>
</feature>
<dbReference type="eggNOG" id="KOG2158">
    <property type="taxonomic scope" value="Eukaryota"/>
</dbReference>
<dbReference type="AlphaFoldDB" id="E1ZA71"/>
<dbReference type="InterPro" id="IPR004344">
    <property type="entry name" value="TTL/TTLL_fam"/>
</dbReference>
<organism evidence="5">
    <name type="scientific">Chlorella variabilis</name>
    <name type="common">Green alga</name>
    <dbReference type="NCBI Taxonomy" id="554065"/>
    <lineage>
        <taxon>Eukaryota</taxon>
        <taxon>Viridiplantae</taxon>
        <taxon>Chlorophyta</taxon>
        <taxon>core chlorophytes</taxon>
        <taxon>Trebouxiophyceae</taxon>
        <taxon>Chlorellales</taxon>
        <taxon>Chlorellaceae</taxon>
        <taxon>Chlorella clade</taxon>
        <taxon>Chlorella</taxon>
    </lineage>
</organism>
<dbReference type="KEGG" id="cvr:CHLNCDRAFT_8655"/>
<name>E1ZA71_CHLVA</name>
<dbReference type="GO" id="GO:0036064">
    <property type="term" value="C:ciliary basal body"/>
    <property type="evidence" value="ECO:0007669"/>
    <property type="project" value="TreeGrafter"/>
</dbReference>
<accession>E1ZA71</accession>
<dbReference type="Gene3D" id="3.30.470.20">
    <property type="entry name" value="ATP-grasp fold, B domain"/>
    <property type="match status" value="1"/>
</dbReference>
<evidence type="ECO:0000256" key="3">
    <source>
        <dbReference type="ARBA" id="ARBA00022840"/>
    </source>
</evidence>
<sequence length="300" mass="33407">EDEAAHVFWCDTSAGTERLVRLARPQKLNHFPGMLEIARKKGLARNLAHMRALFPDQFDFTPRTFLLPEHGGSSSSTLGGSRRATFILKLDNGSMGRGIRLVQVAQALPSFEHGNLVASEYLDAPLLIGGRKFDLRIYALVRCCNPLRIFLYRDGLVRFCTEAYQPPCAANLDRACMHLSNYAVNKHSPAFVDAGEAGDGSKWCLAAFAEHVAREGHDFGALWGRIQRIVSKTLISCQPMLRYHYKCATRPADDGLSCFELLGLDVLVDAELRPWLLEVNHSPSLTTDTPLDLELKSRLV</sequence>
<evidence type="ECO:0000313" key="5">
    <source>
        <dbReference type="Proteomes" id="UP000008141"/>
    </source>
</evidence>
<dbReference type="Proteomes" id="UP000008141">
    <property type="component" value="Unassembled WGS sequence"/>
</dbReference>
<feature type="non-terminal residue" evidence="4">
    <location>
        <position position="300"/>
    </location>
</feature>
<dbReference type="Pfam" id="PF03133">
    <property type="entry name" value="TTL"/>
    <property type="match status" value="1"/>
</dbReference>
<dbReference type="GO" id="GO:0070740">
    <property type="term" value="F:tubulin-glutamic acid ligase activity"/>
    <property type="evidence" value="ECO:0007669"/>
    <property type="project" value="TreeGrafter"/>
</dbReference>
<dbReference type="GO" id="GO:0005524">
    <property type="term" value="F:ATP binding"/>
    <property type="evidence" value="ECO:0007669"/>
    <property type="project" value="UniProtKB-KW"/>
</dbReference>
<evidence type="ECO:0000256" key="1">
    <source>
        <dbReference type="ARBA" id="ARBA00022598"/>
    </source>
</evidence>
<dbReference type="PROSITE" id="PS51221">
    <property type="entry name" value="TTL"/>
    <property type="match status" value="1"/>
</dbReference>
<keyword evidence="2" id="KW-0547">Nucleotide-binding</keyword>
<proteinExistence type="predicted"/>
<dbReference type="GO" id="GO:0000226">
    <property type="term" value="P:microtubule cytoskeleton organization"/>
    <property type="evidence" value="ECO:0007669"/>
    <property type="project" value="TreeGrafter"/>
</dbReference>
<dbReference type="SUPFAM" id="SSF56059">
    <property type="entry name" value="Glutathione synthetase ATP-binding domain-like"/>
    <property type="match status" value="1"/>
</dbReference>
<evidence type="ECO:0000256" key="2">
    <source>
        <dbReference type="ARBA" id="ARBA00022741"/>
    </source>
</evidence>
<keyword evidence="5" id="KW-1185">Reference proteome</keyword>
<dbReference type="RefSeq" id="XP_005849317.1">
    <property type="nucleotide sequence ID" value="XM_005849255.1"/>
</dbReference>